<sequence>MERKKKITLPLRKIEHRSYIFRGYSAVLFVTSFPSPHGRFAPPSSPVVVVCDFVLLYFIGIILNIVNICE</sequence>
<evidence type="ECO:0008006" key="4">
    <source>
        <dbReference type="Google" id="ProtNLM"/>
    </source>
</evidence>
<evidence type="ECO:0000256" key="1">
    <source>
        <dbReference type="SAM" id="Phobius"/>
    </source>
</evidence>
<name>A0ABR1DTE4_NECAM</name>
<dbReference type="EMBL" id="JAVFWL010000005">
    <property type="protein sequence ID" value="KAK6753711.1"/>
    <property type="molecule type" value="Genomic_DNA"/>
</dbReference>
<dbReference type="Proteomes" id="UP001303046">
    <property type="component" value="Unassembled WGS sequence"/>
</dbReference>
<comment type="caution">
    <text evidence="2">The sequence shown here is derived from an EMBL/GenBank/DDBJ whole genome shotgun (WGS) entry which is preliminary data.</text>
</comment>
<evidence type="ECO:0000313" key="3">
    <source>
        <dbReference type="Proteomes" id="UP001303046"/>
    </source>
</evidence>
<organism evidence="2 3">
    <name type="scientific">Necator americanus</name>
    <name type="common">Human hookworm</name>
    <dbReference type="NCBI Taxonomy" id="51031"/>
    <lineage>
        <taxon>Eukaryota</taxon>
        <taxon>Metazoa</taxon>
        <taxon>Ecdysozoa</taxon>
        <taxon>Nematoda</taxon>
        <taxon>Chromadorea</taxon>
        <taxon>Rhabditida</taxon>
        <taxon>Rhabditina</taxon>
        <taxon>Rhabditomorpha</taxon>
        <taxon>Strongyloidea</taxon>
        <taxon>Ancylostomatidae</taxon>
        <taxon>Bunostominae</taxon>
        <taxon>Necator</taxon>
    </lineage>
</organism>
<keyword evidence="3" id="KW-1185">Reference proteome</keyword>
<evidence type="ECO:0000313" key="2">
    <source>
        <dbReference type="EMBL" id="KAK6753711.1"/>
    </source>
</evidence>
<protein>
    <recommendedName>
        <fullName evidence="4">Transmembrane protein</fullName>
    </recommendedName>
</protein>
<keyword evidence="1" id="KW-0812">Transmembrane</keyword>
<feature type="transmembrane region" description="Helical" evidence="1">
    <location>
        <begin position="47"/>
        <end position="66"/>
    </location>
</feature>
<proteinExistence type="predicted"/>
<keyword evidence="1" id="KW-0472">Membrane</keyword>
<accession>A0ABR1DTE4</accession>
<gene>
    <name evidence="2" type="primary">Necator_chrV.g17766</name>
    <name evidence="2" type="ORF">RB195_012976</name>
</gene>
<reference evidence="2 3" key="1">
    <citation type="submission" date="2023-08" db="EMBL/GenBank/DDBJ databases">
        <title>A Necator americanus chromosomal reference genome.</title>
        <authorList>
            <person name="Ilik V."/>
            <person name="Petrzelkova K.J."/>
            <person name="Pardy F."/>
            <person name="Fuh T."/>
            <person name="Niatou-Singa F.S."/>
            <person name="Gouil Q."/>
            <person name="Baker L."/>
            <person name="Ritchie M.E."/>
            <person name="Jex A.R."/>
            <person name="Gazzola D."/>
            <person name="Li H."/>
            <person name="Toshio Fujiwara R."/>
            <person name="Zhan B."/>
            <person name="Aroian R.V."/>
            <person name="Pafco B."/>
            <person name="Schwarz E.M."/>
        </authorList>
    </citation>
    <scope>NUCLEOTIDE SEQUENCE [LARGE SCALE GENOMIC DNA]</scope>
    <source>
        <strain evidence="2 3">Aroian</strain>
        <tissue evidence="2">Whole animal</tissue>
    </source>
</reference>
<feature type="transmembrane region" description="Helical" evidence="1">
    <location>
        <begin position="21"/>
        <end position="41"/>
    </location>
</feature>
<keyword evidence="1" id="KW-1133">Transmembrane helix</keyword>